<sequence length="181" mass="20093">MSPSCFVDCPFPPSDRNQVALPAGCCNPSAQPKRNAIHEPGKTYIIVIKDTVDDITLVADQIKVVPLGSLGAFEASWHWNCQEEDGWLKFWNPISKQYFGMNLSHNENPQFCCRPQASGGYFMMITQHENARIVLKKMGVEGTSRKPVLEGLPKRKISRIDGTATNQSGGVPASVWEFIQV</sequence>
<evidence type="ECO:0000313" key="1">
    <source>
        <dbReference type="EMBL" id="KAK4183025.1"/>
    </source>
</evidence>
<dbReference type="Proteomes" id="UP001302126">
    <property type="component" value="Unassembled WGS sequence"/>
</dbReference>
<comment type="caution">
    <text evidence="1">The sequence shown here is derived from an EMBL/GenBank/DDBJ whole genome shotgun (WGS) entry which is preliminary data.</text>
</comment>
<name>A0AAN7AEI6_9PEZI</name>
<dbReference type="PANTHER" id="PTHR39697:SF1">
    <property type="entry name" value="RICIN B LECTIN DOMAIN-CONTAINING PROTEIN"/>
    <property type="match status" value="1"/>
</dbReference>
<reference evidence="1" key="2">
    <citation type="submission" date="2023-05" db="EMBL/GenBank/DDBJ databases">
        <authorList>
            <consortium name="Lawrence Berkeley National Laboratory"/>
            <person name="Steindorff A."/>
            <person name="Hensen N."/>
            <person name="Bonometti L."/>
            <person name="Westerberg I."/>
            <person name="Brannstrom I.O."/>
            <person name="Guillou S."/>
            <person name="Cros-Aarteil S."/>
            <person name="Calhoun S."/>
            <person name="Haridas S."/>
            <person name="Kuo A."/>
            <person name="Mondo S."/>
            <person name="Pangilinan J."/>
            <person name="Riley R."/>
            <person name="Labutti K."/>
            <person name="Andreopoulos B."/>
            <person name="Lipzen A."/>
            <person name="Chen C."/>
            <person name="Yanf M."/>
            <person name="Daum C."/>
            <person name="Ng V."/>
            <person name="Clum A."/>
            <person name="Ohm R."/>
            <person name="Martin F."/>
            <person name="Silar P."/>
            <person name="Natvig D."/>
            <person name="Lalanne C."/>
            <person name="Gautier V."/>
            <person name="Ament-Velasquez S.L."/>
            <person name="Kruys A."/>
            <person name="Hutchinson M.I."/>
            <person name="Powell A.J."/>
            <person name="Barry K."/>
            <person name="Miller A.N."/>
            <person name="Grigoriev I.V."/>
            <person name="Debuchy R."/>
            <person name="Gladieux P."/>
            <person name="Thoren M.H."/>
            <person name="Johannesson H."/>
        </authorList>
    </citation>
    <scope>NUCLEOTIDE SEQUENCE</scope>
    <source>
        <strain evidence="1">PSN309</strain>
    </source>
</reference>
<dbReference type="PANTHER" id="PTHR39697">
    <property type="entry name" value="RICIN B LECTIN DOMAIN-CONTAINING PROTEIN-RELATED"/>
    <property type="match status" value="1"/>
</dbReference>
<reference evidence="1" key="1">
    <citation type="journal article" date="2023" name="Mol. Phylogenet. Evol.">
        <title>Genome-scale phylogeny and comparative genomics of the fungal order Sordariales.</title>
        <authorList>
            <person name="Hensen N."/>
            <person name="Bonometti L."/>
            <person name="Westerberg I."/>
            <person name="Brannstrom I.O."/>
            <person name="Guillou S."/>
            <person name="Cros-Aarteil S."/>
            <person name="Calhoun S."/>
            <person name="Haridas S."/>
            <person name="Kuo A."/>
            <person name="Mondo S."/>
            <person name="Pangilinan J."/>
            <person name="Riley R."/>
            <person name="LaButti K."/>
            <person name="Andreopoulos B."/>
            <person name="Lipzen A."/>
            <person name="Chen C."/>
            <person name="Yan M."/>
            <person name="Daum C."/>
            <person name="Ng V."/>
            <person name="Clum A."/>
            <person name="Steindorff A."/>
            <person name="Ohm R.A."/>
            <person name="Martin F."/>
            <person name="Silar P."/>
            <person name="Natvig D.O."/>
            <person name="Lalanne C."/>
            <person name="Gautier V."/>
            <person name="Ament-Velasquez S.L."/>
            <person name="Kruys A."/>
            <person name="Hutchinson M.I."/>
            <person name="Powell A.J."/>
            <person name="Barry K."/>
            <person name="Miller A.N."/>
            <person name="Grigoriev I.V."/>
            <person name="Debuchy R."/>
            <person name="Gladieux P."/>
            <person name="Hiltunen Thoren M."/>
            <person name="Johannesson H."/>
        </authorList>
    </citation>
    <scope>NUCLEOTIDE SEQUENCE</scope>
    <source>
        <strain evidence="1">PSN309</strain>
    </source>
</reference>
<keyword evidence="2" id="KW-1185">Reference proteome</keyword>
<dbReference type="AlphaFoldDB" id="A0AAN7AEI6"/>
<protein>
    <submittedName>
        <fullName evidence="1">Uncharacterized protein</fullName>
    </submittedName>
</protein>
<evidence type="ECO:0000313" key="2">
    <source>
        <dbReference type="Proteomes" id="UP001302126"/>
    </source>
</evidence>
<accession>A0AAN7AEI6</accession>
<gene>
    <name evidence="1" type="ORF">QBC35DRAFT_131696</name>
</gene>
<organism evidence="1 2">
    <name type="scientific">Podospora australis</name>
    <dbReference type="NCBI Taxonomy" id="1536484"/>
    <lineage>
        <taxon>Eukaryota</taxon>
        <taxon>Fungi</taxon>
        <taxon>Dikarya</taxon>
        <taxon>Ascomycota</taxon>
        <taxon>Pezizomycotina</taxon>
        <taxon>Sordariomycetes</taxon>
        <taxon>Sordariomycetidae</taxon>
        <taxon>Sordariales</taxon>
        <taxon>Podosporaceae</taxon>
        <taxon>Podospora</taxon>
    </lineage>
</organism>
<proteinExistence type="predicted"/>
<dbReference type="EMBL" id="MU864585">
    <property type="protein sequence ID" value="KAK4183025.1"/>
    <property type="molecule type" value="Genomic_DNA"/>
</dbReference>